<dbReference type="EnsemblMetazoa" id="G24850.2">
    <property type="protein sequence ID" value="G24850.2:cds"/>
    <property type="gene ID" value="G24850"/>
</dbReference>
<reference evidence="7" key="1">
    <citation type="submission" date="2022-08" db="UniProtKB">
        <authorList>
            <consortium name="EnsemblMetazoa"/>
        </authorList>
    </citation>
    <scope>IDENTIFICATION</scope>
    <source>
        <strain evidence="7">05x7-T-G4-1.051#20</strain>
    </source>
</reference>
<evidence type="ECO:0000259" key="5">
    <source>
        <dbReference type="PROSITE" id="PS50054"/>
    </source>
</evidence>
<dbReference type="InterPro" id="IPR020422">
    <property type="entry name" value="TYR_PHOSPHATASE_DUAL_dom"/>
</dbReference>
<dbReference type="PROSITE" id="PS50054">
    <property type="entry name" value="TYR_PHOSPHATASE_DUAL"/>
    <property type="match status" value="1"/>
</dbReference>
<accession>A0A8W8KQ50</accession>
<organism evidence="7 8">
    <name type="scientific">Magallana gigas</name>
    <name type="common">Pacific oyster</name>
    <name type="synonym">Crassostrea gigas</name>
    <dbReference type="NCBI Taxonomy" id="29159"/>
    <lineage>
        <taxon>Eukaryota</taxon>
        <taxon>Metazoa</taxon>
        <taxon>Spiralia</taxon>
        <taxon>Lophotrochozoa</taxon>
        <taxon>Mollusca</taxon>
        <taxon>Bivalvia</taxon>
        <taxon>Autobranchia</taxon>
        <taxon>Pteriomorphia</taxon>
        <taxon>Ostreida</taxon>
        <taxon>Ostreoidea</taxon>
        <taxon>Ostreidae</taxon>
        <taxon>Magallana</taxon>
    </lineage>
</organism>
<dbReference type="GO" id="GO:0008330">
    <property type="term" value="F:protein tyrosine/threonine phosphatase activity"/>
    <property type="evidence" value="ECO:0007669"/>
    <property type="project" value="TreeGrafter"/>
</dbReference>
<dbReference type="PROSITE" id="PS50056">
    <property type="entry name" value="TYR_PHOSPHATASE_2"/>
    <property type="match status" value="1"/>
</dbReference>
<evidence type="ECO:0000256" key="3">
    <source>
        <dbReference type="ARBA" id="ARBA00022801"/>
    </source>
</evidence>
<dbReference type="InterPro" id="IPR029021">
    <property type="entry name" value="Prot-tyrosine_phosphatase-like"/>
</dbReference>
<dbReference type="PANTHER" id="PTHR10159:SF519">
    <property type="entry name" value="DUAL SPECIFICITY PROTEIN PHOSPHATASE MPK3"/>
    <property type="match status" value="1"/>
</dbReference>
<keyword evidence="4" id="KW-0904">Protein phosphatase</keyword>
<dbReference type="PANTHER" id="PTHR10159">
    <property type="entry name" value="DUAL SPECIFICITY PROTEIN PHOSPHATASE"/>
    <property type="match status" value="1"/>
</dbReference>
<dbReference type="Proteomes" id="UP000005408">
    <property type="component" value="Unassembled WGS sequence"/>
</dbReference>
<feature type="domain" description="Tyrosine specific protein phosphatases" evidence="6">
    <location>
        <begin position="64"/>
        <end position="132"/>
    </location>
</feature>
<dbReference type="AlphaFoldDB" id="A0A8W8KQ50"/>
<comment type="similarity">
    <text evidence="1">Belongs to the protein-tyrosine phosphatase family. Non-receptor class dual specificity subfamily.</text>
</comment>
<dbReference type="EnsemblMetazoa" id="G24850.1">
    <property type="protein sequence ID" value="G24850.1:cds"/>
    <property type="gene ID" value="G24850"/>
</dbReference>
<dbReference type="SUPFAM" id="SSF52799">
    <property type="entry name" value="(Phosphotyrosine protein) phosphatases II"/>
    <property type="match status" value="1"/>
</dbReference>
<dbReference type="Pfam" id="PF00782">
    <property type="entry name" value="DSPc"/>
    <property type="match status" value="1"/>
</dbReference>
<sequence length="152" mass="17099">MDVDEILPGVFISGCSPAADKETLQKLQITHIVNLASLFGNRFPESFTYLKIEIEDSDDVDIKQPIYRVLRFIESTLTLGGRVLVHCNAGVSRAGAMITAYVMKTKGWKLKDALKFVRSKRRNNPVTPNDGFLRDLKKFEKQLVAVKVIKTT</sequence>
<keyword evidence="3" id="KW-0378">Hydrolase</keyword>
<evidence type="ECO:0000256" key="4">
    <source>
        <dbReference type="ARBA" id="ARBA00022912"/>
    </source>
</evidence>
<proteinExistence type="inferred from homology"/>
<evidence type="ECO:0000313" key="8">
    <source>
        <dbReference type="Proteomes" id="UP000005408"/>
    </source>
</evidence>
<evidence type="ECO:0000313" key="7">
    <source>
        <dbReference type="EnsemblMetazoa" id="G24850.4:cds"/>
    </source>
</evidence>
<dbReference type="GO" id="GO:0033550">
    <property type="term" value="F:MAP kinase tyrosine phosphatase activity"/>
    <property type="evidence" value="ECO:0007669"/>
    <property type="project" value="TreeGrafter"/>
</dbReference>
<evidence type="ECO:0000259" key="6">
    <source>
        <dbReference type="PROSITE" id="PS50056"/>
    </source>
</evidence>
<feature type="domain" description="Tyrosine-protein phosphatase" evidence="5">
    <location>
        <begin position="2"/>
        <end position="145"/>
    </location>
</feature>
<dbReference type="EnsemblMetazoa" id="G24850.4">
    <property type="protein sequence ID" value="G24850.4:cds"/>
    <property type="gene ID" value="G24850"/>
</dbReference>
<dbReference type="GO" id="GO:0043409">
    <property type="term" value="P:negative regulation of MAPK cascade"/>
    <property type="evidence" value="ECO:0007669"/>
    <property type="project" value="TreeGrafter"/>
</dbReference>
<dbReference type="CDD" id="cd14498">
    <property type="entry name" value="DSP"/>
    <property type="match status" value="1"/>
</dbReference>
<dbReference type="GO" id="GO:0017017">
    <property type="term" value="F:MAP kinase tyrosine/serine/threonine phosphatase activity"/>
    <property type="evidence" value="ECO:0007669"/>
    <property type="project" value="TreeGrafter"/>
</dbReference>
<dbReference type="InterPro" id="IPR000340">
    <property type="entry name" value="Dual-sp_phosphatase_cat-dom"/>
</dbReference>
<dbReference type="InterPro" id="IPR000387">
    <property type="entry name" value="Tyr_Pase_dom"/>
</dbReference>
<dbReference type="SMART" id="SM00195">
    <property type="entry name" value="DSPc"/>
    <property type="match status" value="1"/>
</dbReference>
<dbReference type="GO" id="GO:0005737">
    <property type="term" value="C:cytoplasm"/>
    <property type="evidence" value="ECO:0007669"/>
    <property type="project" value="TreeGrafter"/>
</dbReference>
<dbReference type="Gene3D" id="3.90.190.10">
    <property type="entry name" value="Protein tyrosine phosphatase superfamily"/>
    <property type="match status" value="1"/>
</dbReference>
<dbReference type="EC" id="3.1.3.48" evidence="2"/>
<evidence type="ECO:0000256" key="2">
    <source>
        <dbReference type="ARBA" id="ARBA00013064"/>
    </source>
</evidence>
<protein>
    <recommendedName>
        <fullName evidence="2">protein-tyrosine-phosphatase</fullName>
        <ecNumber evidence="2">3.1.3.48</ecNumber>
    </recommendedName>
</protein>
<evidence type="ECO:0000256" key="1">
    <source>
        <dbReference type="ARBA" id="ARBA00008601"/>
    </source>
</evidence>
<keyword evidence="8" id="KW-1185">Reference proteome</keyword>
<name>A0A8W8KQ50_MAGGI</name>